<keyword evidence="5" id="KW-0804">Transcription</keyword>
<dbReference type="EMBL" id="WIGO01000225">
    <property type="protein sequence ID" value="KAF6822896.1"/>
    <property type="molecule type" value="Genomic_DNA"/>
</dbReference>
<proteinExistence type="predicted"/>
<dbReference type="PANTHER" id="PTHR36206">
    <property type="entry name" value="ASPERCRYPTIN BIOSYNTHESIS CLUSTER-SPECIFIC TRANSCRIPTION REGULATOR ATNN-RELATED"/>
    <property type="match status" value="1"/>
</dbReference>
<dbReference type="InterPro" id="IPR001138">
    <property type="entry name" value="Zn2Cys6_DnaBD"/>
</dbReference>
<reference evidence="9" key="1">
    <citation type="journal article" date="2020" name="Phytopathology">
        <title>Genome Sequence Resources of Colletotrichum truncatum, C. plurivorum, C. musicola, and C. sojae: Four Species Pathogenic to Soybean (Glycine max).</title>
        <authorList>
            <person name="Rogerio F."/>
            <person name="Boufleur T.R."/>
            <person name="Ciampi-Guillardi M."/>
            <person name="Sukno S.A."/>
            <person name="Thon M.R."/>
            <person name="Massola Junior N.S."/>
            <person name="Baroncelli R."/>
        </authorList>
    </citation>
    <scope>NUCLEOTIDE SEQUENCE</scope>
    <source>
        <strain evidence="9">LFN00145</strain>
    </source>
</reference>
<dbReference type="InterPro" id="IPR052360">
    <property type="entry name" value="Transcr_Regulatory_Proteins"/>
</dbReference>
<gene>
    <name evidence="9" type="ORF">CPLU01_11717</name>
</gene>
<evidence type="ECO:0000256" key="6">
    <source>
        <dbReference type="ARBA" id="ARBA00023242"/>
    </source>
</evidence>
<dbReference type="SUPFAM" id="SSF57701">
    <property type="entry name" value="Zn2/Cys6 DNA-binding domain"/>
    <property type="match status" value="1"/>
</dbReference>
<dbReference type="Proteomes" id="UP000654918">
    <property type="component" value="Unassembled WGS sequence"/>
</dbReference>
<evidence type="ECO:0000256" key="5">
    <source>
        <dbReference type="ARBA" id="ARBA00023163"/>
    </source>
</evidence>
<evidence type="ECO:0000259" key="8">
    <source>
        <dbReference type="PROSITE" id="PS50048"/>
    </source>
</evidence>
<evidence type="ECO:0000256" key="3">
    <source>
        <dbReference type="ARBA" id="ARBA00023015"/>
    </source>
</evidence>
<feature type="domain" description="Zn(2)-C6 fungal-type" evidence="8">
    <location>
        <begin position="12"/>
        <end position="40"/>
    </location>
</feature>
<dbReference type="PROSITE" id="PS00463">
    <property type="entry name" value="ZN2_CY6_FUNGAL_1"/>
    <property type="match status" value="1"/>
</dbReference>
<evidence type="ECO:0000256" key="4">
    <source>
        <dbReference type="ARBA" id="ARBA00023125"/>
    </source>
</evidence>
<protein>
    <submittedName>
        <fullName evidence="9">C6 finger domain-containing protein</fullName>
    </submittedName>
</protein>
<keyword evidence="6" id="KW-0539">Nucleus</keyword>
<keyword evidence="3" id="KW-0805">Transcription regulation</keyword>
<dbReference type="GO" id="GO:0008270">
    <property type="term" value="F:zinc ion binding"/>
    <property type="evidence" value="ECO:0007669"/>
    <property type="project" value="InterPro"/>
</dbReference>
<dbReference type="CDD" id="cd00067">
    <property type="entry name" value="GAL4"/>
    <property type="match status" value="1"/>
</dbReference>
<dbReference type="PANTHER" id="PTHR36206:SF16">
    <property type="entry name" value="TRANSCRIPTION FACTOR DOMAIN-CONTAINING PROTEIN-RELATED"/>
    <property type="match status" value="1"/>
</dbReference>
<keyword evidence="4" id="KW-0238">DNA-binding</keyword>
<evidence type="ECO:0000256" key="1">
    <source>
        <dbReference type="ARBA" id="ARBA00022723"/>
    </source>
</evidence>
<evidence type="ECO:0000313" key="9">
    <source>
        <dbReference type="EMBL" id="KAF6822896.1"/>
    </source>
</evidence>
<evidence type="ECO:0000256" key="7">
    <source>
        <dbReference type="SAM" id="MobiDB-lite"/>
    </source>
</evidence>
<dbReference type="SMART" id="SM00066">
    <property type="entry name" value="GAL4"/>
    <property type="match status" value="1"/>
</dbReference>
<accession>A0A8H6K252</accession>
<name>A0A8H6K252_9PEZI</name>
<keyword evidence="2" id="KW-0862">Zinc</keyword>
<dbReference type="Gene3D" id="4.10.240.10">
    <property type="entry name" value="Zn(2)-C6 fungal-type DNA-binding domain"/>
    <property type="match status" value="1"/>
</dbReference>
<sequence length="622" mass="68183">MTRKGQPKVRTGCLTCKSRKVKCDEAKPACVRCTSTGRKCDGYAVVVPSNRALARARSRAMRLNAALAHASAPWNGDMDEDKAVEHFRRRVAPMMPGHLEGHFWTDVMPRMSRTEPAFRQAFAAIASLMPGLPDSASDDAASAAADPYTRVLKALGGNTRKQKLGVDSQAHGGRKRTSGSPTNLADTESPASSSASLSSTGRTSATPLPDANRTEPPKSSTTPTPQPTEDEPDLDPRAHNEINVTLSGCMLFIAVEFLRHGLEAAMDQLASGIDVLNNVDYADLAPTTVDDMLPMFYRLSIIQLCYLDRPNFPVLNLNHGSGPGAAPAVPRYNLGPFDPACSSIYKPQCAVDAIILDAIRYIRSAKPGDRTDSRLTSGPALDDEQTALCGALDKWHAAFLAFVKEPRTEGQPALPPHAEIIRAETEIKYLAAKICVSVCRSHDESVYDCFKDSFRRLTSLAAEILAACPDTPSTQKQEEYRFDFEMSYLPLLEFVITKCRWLEIRYRAWLIVWELAMVRTEPATLGSLPLVGRRMIEREHNARMEEVSPENAPLFSLPAEEMRVRDYATDPRFADLVPPAVGGAGGAGTARLPYAQRVLLRCGSYELDELSRWVSRDGTTSL</sequence>
<keyword evidence="10" id="KW-1185">Reference proteome</keyword>
<dbReference type="Pfam" id="PF00172">
    <property type="entry name" value="Zn_clus"/>
    <property type="match status" value="1"/>
</dbReference>
<dbReference type="InterPro" id="IPR036864">
    <property type="entry name" value="Zn2-C6_fun-type_DNA-bd_sf"/>
</dbReference>
<evidence type="ECO:0000313" key="10">
    <source>
        <dbReference type="Proteomes" id="UP000654918"/>
    </source>
</evidence>
<keyword evidence="1" id="KW-0479">Metal-binding</keyword>
<dbReference type="AlphaFoldDB" id="A0A8H6K252"/>
<feature type="region of interest" description="Disordered" evidence="7">
    <location>
        <begin position="154"/>
        <end position="237"/>
    </location>
</feature>
<comment type="caution">
    <text evidence="9">The sequence shown here is derived from an EMBL/GenBank/DDBJ whole genome shotgun (WGS) entry which is preliminary data.</text>
</comment>
<evidence type="ECO:0000256" key="2">
    <source>
        <dbReference type="ARBA" id="ARBA00022833"/>
    </source>
</evidence>
<feature type="compositionally biased region" description="Low complexity" evidence="7">
    <location>
        <begin position="185"/>
        <end position="206"/>
    </location>
</feature>
<dbReference type="PROSITE" id="PS50048">
    <property type="entry name" value="ZN2_CY6_FUNGAL_2"/>
    <property type="match status" value="1"/>
</dbReference>
<organism evidence="9 10">
    <name type="scientific">Colletotrichum plurivorum</name>
    <dbReference type="NCBI Taxonomy" id="2175906"/>
    <lineage>
        <taxon>Eukaryota</taxon>
        <taxon>Fungi</taxon>
        <taxon>Dikarya</taxon>
        <taxon>Ascomycota</taxon>
        <taxon>Pezizomycotina</taxon>
        <taxon>Sordariomycetes</taxon>
        <taxon>Hypocreomycetidae</taxon>
        <taxon>Glomerellales</taxon>
        <taxon>Glomerellaceae</taxon>
        <taxon>Colletotrichum</taxon>
        <taxon>Colletotrichum orchidearum species complex</taxon>
    </lineage>
</organism>
<dbReference type="GO" id="GO:0003677">
    <property type="term" value="F:DNA binding"/>
    <property type="evidence" value="ECO:0007669"/>
    <property type="project" value="UniProtKB-KW"/>
</dbReference>
<dbReference type="GO" id="GO:0000981">
    <property type="term" value="F:DNA-binding transcription factor activity, RNA polymerase II-specific"/>
    <property type="evidence" value="ECO:0007669"/>
    <property type="project" value="InterPro"/>
</dbReference>